<dbReference type="InterPro" id="IPR028366">
    <property type="entry name" value="PhoU"/>
</dbReference>
<comment type="subunit">
    <text evidence="3 7">Homodimer.</text>
</comment>
<dbReference type="EMBL" id="FOGV01000012">
    <property type="protein sequence ID" value="SES04321.1"/>
    <property type="molecule type" value="Genomic_DNA"/>
</dbReference>
<evidence type="ECO:0000256" key="6">
    <source>
        <dbReference type="ARBA" id="ARBA00022592"/>
    </source>
</evidence>
<keyword evidence="5 7" id="KW-0963">Cytoplasm</keyword>
<feature type="domain" description="PhoU" evidence="8">
    <location>
        <begin position="20"/>
        <end position="104"/>
    </location>
</feature>
<dbReference type="PIRSF" id="PIRSF003107">
    <property type="entry name" value="PhoU"/>
    <property type="match status" value="1"/>
</dbReference>
<organism evidence="9 10">
    <name type="scientific">Salisediminibacterium halotolerans</name>
    <dbReference type="NCBI Taxonomy" id="517425"/>
    <lineage>
        <taxon>Bacteria</taxon>
        <taxon>Bacillati</taxon>
        <taxon>Bacillota</taxon>
        <taxon>Bacilli</taxon>
        <taxon>Bacillales</taxon>
        <taxon>Bacillaceae</taxon>
        <taxon>Salisediminibacterium</taxon>
    </lineage>
</organism>
<comment type="function">
    <text evidence="7">Plays a role in the regulation of phosphate uptake.</text>
</comment>
<dbReference type="InterPro" id="IPR026022">
    <property type="entry name" value="PhoU_dom"/>
</dbReference>
<dbReference type="Pfam" id="PF01895">
    <property type="entry name" value="PhoU"/>
    <property type="match status" value="2"/>
</dbReference>
<protein>
    <recommendedName>
        <fullName evidence="7">Phosphate-specific transport system accessory protein PhoU</fullName>
    </recommendedName>
</protein>
<keyword evidence="10" id="KW-1185">Reference proteome</keyword>
<evidence type="ECO:0000313" key="10">
    <source>
        <dbReference type="Proteomes" id="UP000199318"/>
    </source>
</evidence>
<evidence type="ECO:0000256" key="2">
    <source>
        <dbReference type="ARBA" id="ARBA00008107"/>
    </source>
</evidence>
<gene>
    <name evidence="9" type="ORF">SAMN05444126_11287</name>
</gene>
<keyword evidence="6 7" id="KW-0592">Phosphate transport</keyword>
<dbReference type="NCBIfam" id="TIGR02135">
    <property type="entry name" value="phoU_full"/>
    <property type="match status" value="1"/>
</dbReference>
<dbReference type="Gene3D" id="1.20.58.220">
    <property type="entry name" value="Phosphate transport system protein phou homolog 2, domain 2"/>
    <property type="match status" value="1"/>
</dbReference>
<evidence type="ECO:0000313" key="9">
    <source>
        <dbReference type="EMBL" id="SES04321.1"/>
    </source>
</evidence>
<evidence type="ECO:0000256" key="5">
    <source>
        <dbReference type="ARBA" id="ARBA00022490"/>
    </source>
</evidence>
<dbReference type="GO" id="GO:0006817">
    <property type="term" value="P:phosphate ion transport"/>
    <property type="evidence" value="ECO:0007669"/>
    <property type="project" value="UniProtKB-KW"/>
</dbReference>
<proteinExistence type="inferred from homology"/>
<dbReference type="FunFam" id="1.20.58.220:FF:000004">
    <property type="entry name" value="Phosphate-specific transport system accessory protein PhoU"/>
    <property type="match status" value="1"/>
</dbReference>
<dbReference type="AlphaFoldDB" id="A0A1H9U507"/>
<comment type="subcellular location">
    <subcellularLocation>
        <location evidence="1 7">Cytoplasm</location>
    </subcellularLocation>
</comment>
<evidence type="ECO:0000256" key="4">
    <source>
        <dbReference type="ARBA" id="ARBA00022448"/>
    </source>
</evidence>
<dbReference type="Proteomes" id="UP000199318">
    <property type="component" value="Unassembled WGS sequence"/>
</dbReference>
<keyword evidence="4 7" id="KW-0813">Transport</keyword>
<accession>A0A1H9U507</accession>
<name>A0A1H9U507_9BACI</name>
<dbReference type="PANTHER" id="PTHR42930:SF3">
    <property type="entry name" value="PHOSPHATE-SPECIFIC TRANSPORT SYSTEM ACCESSORY PROTEIN PHOU"/>
    <property type="match status" value="1"/>
</dbReference>
<dbReference type="GO" id="GO:0045936">
    <property type="term" value="P:negative regulation of phosphate metabolic process"/>
    <property type="evidence" value="ECO:0007669"/>
    <property type="project" value="InterPro"/>
</dbReference>
<reference evidence="10" key="1">
    <citation type="submission" date="2016-10" db="EMBL/GenBank/DDBJ databases">
        <authorList>
            <person name="de Groot N.N."/>
        </authorList>
    </citation>
    <scope>NUCLEOTIDE SEQUENCE [LARGE SCALE GENOMIC DNA]</scope>
    <source>
        <strain evidence="10">10nlg</strain>
    </source>
</reference>
<evidence type="ECO:0000256" key="7">
    <source>
        <dbReference type="PIRNR" id="PIRNR003107"/>
    </source>
</evidence>
<evidence type="ECO:0000256" key="1">
    <source>
        <dbReference type="ARBA" id="ARBA00004496"/>
    </source>
</evidence>
<comment type="caution">
    <text evidence="9">The sequence shown here is derived from an EMBL/GenBank/DDBJ whole genome shotgun (WGS) entry which is preliminary data.</text>
</comment>
<dbReference type="PANTHER" id="PTHR42930">
    <property type="entry name" value="PHOSPHATE-SPECIFIC TRANSPORT SYSTEM ACCESSORY PROTEIN PHOU"/>
    <property type="match status" value="1"/>
</dbReference>
<comment type="similarity">
    <text evidence="2 7">Belongs to the PhoU family.</text>
</comment>
<sequence>MTGRTVFEEEMAQLKNDIVLIADTVSVQLKEIWSALYREDEARLFELIEYDENVNELELEVNEKATLLIAKQQPVASDLRKILAGLRITNDLERIGDLAVDIAKAGMRIETVSKTYRNELAVLFEEVSAMLEYTRSAYVESDISQANHAADKDDEIDSRYAAYIRSLFQESSVNNADLSLESLMQYAFIARFLERIADYCTNISESIVYEVEGMQLDLNE</sequence>
<dbReference type="STRING" id="1464123.SAMN05444126_11287"/>
<dbReference type="OrthoDB" id="9814256at2"/>
<dbReference type="GO" id="GO:0005737">
    <property type="term" value="C:cytoplasm"/>
    <property type="evidence" value="ECO:0007669"/>
    <property type="project" value="UniProtKB-SubCell"/>
</dbReference>
<dbReference type="GO" id="GO:0030643">
    <property type="term" value="P:intracellular phosphate ion homeostasis"/>
    <property type="evidence" value="ECO:0007669"/>
    <property type="project" value="InterPro"/>
</dbReference>
<dbReference type="RefSeq" id="WP_093072959.1">
    <property type="nucleotide sequence ID" value="NZ_FOGV01000012.1"/>
</dbReference>
<dbReference type="InterPro" id="IPR038078">
    <property type="entry name" value="PhoU-like_sf"/>
</dbReference>
<evidence type="ECO:0000256" key="3">
    <source>
        <dbReference type="ARBA" id="ARBA00011738"/>
    </source>
</evidence>
<feature type="domain" description="PhoU" evidence="8">
    <location>
        <begin position="123"/>
        <end position="207"/>
    </location>
</feature>
<evidence type="ECO:0000259" key="8">
    <source>
        <dbReference type="Pfam" id="PF01895"/>
    </source>
</evidence>
<dbReference type="SUPFAM" id="SSF109755">
    <property type="entry name" value="PhoU-like"/>
    <property type="match status" value="1"/>
</dbReference>